<gene>
    <name evidence="1" type="ORF">TNIN_110631</name>
</gene>
<reference evidence="1" key="1">
    <citation type="submission" date="2020-08" db="EMBL/GenBank/DDBJ databases">
        <title>Multicomponent nature underlies the extraordinary mechanical properties of spider dragline silk.</title>
        <authorList>
            <person name="Kono N."/>
            <person name="Nakamura H."/>
            <person name="Mori M."/>
            <person name="Yoshida Y."/>
            <person name="Ohtoshi R."/>
            <person name="Malay A.D."/>
            <person name="Moran D.A.P."/>
            <person name="Tomita M."/>
            <person name="Numata K."/>
            <person name="Arakawa K."/>
        </authorList>
    </citation>
    <scope>NUCLEOTIDE SEQUENCE</scope>
</reference>
<dbReference type="Proteomes" id="UP000886998">
    <property type="component" value="Unassembled WGS sequence"/>
</dbReference>
<name>A0A8X6YRZ8_9ARAC</name>
<dbReference type="OrthoDB" id="10430244at2759"/>
<comment type="caution">
    <text evidence="1">The sequence shown here is derived from an EMBL/GenBank/DDBJ whole genome shotgun (WGS) entry which is preliminary data.</text>
</comment>
<keyword evidence="2" id="KW-1185">Reference proteome</keyword>
<organism evidence="1 2">
    <name type="scientific">Trichonephila inaurata madagascariensis</name>
    <dbReference type="NCBI Taxonomy" id="2747483"/>
    <lineage>
        <taxon>Eukaryota</taxon>
        <taxon>Metazoa</taxon>
        <taxon>Ecdysozoa</taxon>
        <taxon>Arthropoda</taxon>
        <taxon>Chelicerata</taxon>
        <taxon>Arachnida</taxon>
        <taxon>Araneae</taxon>
        <taxon>Araneomorphae</taxon>
        <taxon>Entelegynae</taxon>
        <taxon>Araneoidea</taxon>
        <taxon>Nephilidae</taxon>
        <taxon>Trichonephila</taxon>
        <taxon>Trichonephila inaurata</taxon>
    </lineage>
</organism>
<protein>
    <submittedName>
        <fullName evidence="1">Uncharacterized protein</fullName>
    </submittedName>
</protein>
<accession>A0A8X6YRZ8</accession>
<evidence type="ECO:0000313" key="2">
    <source>
        <dbReference type="Proteomes" id="UP000886998"/>
    </source>
</evidence>
<evidence type="ECO:0000313" key="1">
    <source>
        <dbReference type="EMBL" id="GFY76674.1"/>
    </source>
</evidence>
<dbReference type="EMBL" id="BMAV01022070">
    <property type="protein sequence ID" value="GFY76674.1"/>
    <property type="molecule type" value="Genomic_DNA"/>
</dbReference>
<sequence>MQMLLLTVNRWQHLSNDPNRRRIAILSPIRIKKEETFSPHGLISAMAEFRKLFRDFPGTIDAGKAFKNAKMNEDRLDIFFGVLASEGKTSTSS</sequence>
<dbReference type="AlphaFoldDB" id="A0A8X6YRZ8"/>
<proteinExistence type="predicted"/>